<dbReference type="Proteomes" id="UP000260983">
    <property type="component" value="Unassembled WGS sequence"/>
</dbReference>
<gene>
    <name evidence="1" type="ORF">DXB65_22780</name>
</gene>
<comment type="caution">
    <text evidence="1">The sequence shown here is derived from an EMBL/GenBank/DDBJ whole genome shotgun (WGS) entry which is preliminary data.</text>
</comment>
<protein>
    <submittedName>
        <fullName evidence="1">Uncharacterized protein</fullName>
    </submittedName>
</protein>
<name>A0A3E5AZY0_9BACE</name>
<evidence type="ECO:0000313" key="2">
    <source>
        <dbReference type="Proteomes" id="UP000260983"/>
    </source>
</evidence>
<accession>A0A3E5AZY0</accession>
<evidence type="ECO:0000313" key="1">
    <source>
        <dbReference type="EMBL" id="RGN30802.1"/>
    </source>
</evidence>
<sequence>MNFYYSLFFKFINLKFFIMNKKFLSAILFGALMVGFTGTFTSCKDYDDDISNLQGQIDANKSAIDKINALVDGGSVITGVTKTDKGVTVTLSNGNSFELTNGTNGTNGENGTAGSVVEIGENGNWWIDGKDTGKPSKGDATSGTNAPTIYYEPGTTGSEDGFWIKVTIADGKTTRENTNSSWVTKNTITVAETDSQYIIKGLKDASGKEYGDLALNKYSALFVSSLTYIPSVKSDELGDIVFLPVIGTDYNSTKSAAVYEYNLANTKFATTLVDGWANFDYQVNPGSVDPSNYEVVGFTMQSTWYKAMTRAAATTLNLGKITPSKTGALTVKANAKDFALYSTNVESAWNNPSVYANVPAGTSKHDFNNPAGVVEESPYSDDILAANTASLRVSNKNEDEANINGSSVDAPYVAVARMVVPQEETAIALNVTKSYIVTPEADRAAAGQKTLDTPNLKELSQMYTKAEANVQSYLANIPVLLDVPFAGTTDLNEYVEGIAREFMTSTGFTSKKSQYLLEDLNFDAPTFKFTLESFKQAEVDQTTRYLKLEDGVVSFDQEITAAINREPVVKVQMYIGSTLVMTKLLKMKVINMVQGTLNYPTYDLGTKTLGCQPLVGIANQTYHSYNNQTYSPVNEVVDNKLAFDFDPVFNKLGMSKSQFVNTYTAAYIPKFTKDGAAYTGTNIGVNTLWIDGSATSQNNYVYYALDNTLLPGTYEIELHMTTNSETVAYKDVYVTAKVVIALPTITASRYLYWSDDRTAELNVNAPETGYTPTECIFKSELNSLFKTTNKVLDLTFNPNKPTAGNYDCVQTEYIFTKDTKVENASGTSAAVTIETAADKVQTIKIGAVEIAKISAPTTTGQTIELVENAKVKELLSTGALKITNLKLIATGLSEQITVKLFDINFSRPLTLAEAATKSFKDAEDLGDNLKLTDIIALTDWRNKAVVIDGKKTTGLEEFYAVEYFSPAMFVNTAGLLDNSKIFTNLKKVAGTDKYAPDNTITTLAQAKANDVTLPDYTKLTVKGTTTAASSTDSDWVLNYKTNMSTLQETYYMWIPVTVSYKWGTVTGYVKIAVDPVN</sequence>
<dbReference type="EMBL" id="QSUL01000026">
    <property type="protein sequence ID" value="RGN30802.1"/>
    <property type="molecule type" value="Genomic_DNA"/>
</dbReference>
<reference evidence="1 2" key="1">
    <citation type="submission" date="2018-08" db="EMBL/GenBank/DDBJ databases">
        <title>A genome reference for cultivated species of the human gut microbiota.</title>
        <authorList>
            <person name="Zou Y."/>
            <person name="Xue W."/>
            <person name="Luo G."/>
        </authorList>
    </citation>
    <scope>NUCLEOTIDE SEQUENCE [LARGE SCALE GENOMIC DNA]</scope>
    <source>
        <strain evidence="1 2">OM05-15BH</strain>
    </source>
</reference>
<organism evidence="1 2">
    <name type="scientific">Bacteroides oleiciplenus</name>
    <dbReference type="NCBI Taxonomy" id="626931"/>
    <lineage>
        <taxon>Bacteria</taxon>
        <taxon>Pseudomonadati</taxon>
        <taxon>Bacteroidota</taxon>
        <taxon>Bacteroidia</taxon>
        <taxon>Bacteroidales</taxon>
        <taxon>Bacteroidaceae</taxon>
        <taxon>Bacteroides</taxon>
    </lineage>
</organism>
<proteinExistence type="predicted"/>
<dbReference type="AlphaFoldDB" id="A0A3E5AZY0"/>